<gene>
    <name evidence="5" type="ORF">HB662_04300</name>
</gene>
<keyword evidence="3" id="KW-0804">Transcription</keyword>
<accession>A0ABX1EW85</accession>
<dbReference type="Gene3D" id="1.20.120.530">
    <property type="entry name" value="GntR ligand-binding domain-like"/>
    <property type="match status" value="1"/>
</dbReference>
<dbReference type="Pfam" id="PF00392">
    <property type="entry name" value="GntR"/>
    <property type="match status" value="1"/>
</dbReference>
<comment type="caution">
    <text evidence="5">The sequence shown here is derived from an EMBL/GenBank/DDBJ whole genome shotgun (WGS) entry which is preliminary data.</text>
</comment>
<evidence type="ECO:0000259" key="4">
    <source>
        <dbReference type="PROSITE" id="PS50949"/>
    </source>
</evidence>
<dbReference type="InterPro" id="IPR000524">
    <property type="entry name" value="Tscrpt_reg_HTH_GntR"/>
</dbReference>
<evidence type="ECO:0000256" key="1">
    <source>
        <dbReference type="ARBA" id="ARBA00023015"/>
    </source>
</evidence>
<dbReference type="SUPFAM" id="SSF46785">
    <property type="entry name" value="Winged helix' DNA-binding domain"/>
    <property type="match status" value="1"/>
</dbReference>
<protein>
    <submittedName>
        <fullName evidence="5">GntR family transcriptional regulator</fullName>
    </submittedName>
</protein>
<sequence>MTYRRLREALVSGAVLPGDRLSIRGVAASLGVSAMPARTALRRLAAEQALDMLPSGTAVVPRLTRAGFAELSAVRAELEPLAVRLAAAHLPEADLAELAGLVAAHDAAREAADADAAQAADRDFLFRIYRAAQAPLLLGLIETLWLRRGPLFRSVGALVAASGGLRHNHAAMLDALRRGAGEAAAALLRREIEEATRFIQSKVRFEGDDTAAERLAAIGRAGRNAEVRAPVSLSLHRRRTKRPE</sequence>
<keyword evidence="1" id="KW-0805">Transcription regulation</keyword>
<dbReference type="EMBL" id="JAAVTX010000001">
    <property type="protein sequence ID" value="NKE43985.1"/>
    <property type="molecule type" value="Genomic_DNA"/>
</dbReference>
<proteinExistence type="predicted"/>
<feature type="domain" description="HTH gntR-type" evidence="4">
    <location>
        <begin position="1"/>
        <end position="63"/>
    </location>
</feature>
<dbReference type="SMART" id="SM00345">
    <property type="entry name" value="HTH_GNTR"/>
    <property type="match status" value="1"/>
</dbReference>
<dbReference type="Gene3D" id="1.10.10.10">
    <property type="entry name" value="Winged helix-like DNA-binding domain superfamily/Winged helix DNA-binding domain"/>
    <property type="match status" value="1"/>
</dbReference>
<name>A0ABX1EW85_9PROT</name>
<evidence type="ECO:0000256" key="2">
    <source>
        <dbReference type="ARBA" id="ARBA00023125"/>
    </source>
</evidence>
<dbReference type="SUPFAM" id="SSF48008">
    <property type="entry name" value="GntR ligand-binding domain-like"/>
    <property type="match status" value="1"/>
</dbReference>
<keyword evidence="6" id="KW-1185">Reference proteome</keyword>
<evidence type="ECO:0000313" key="6">
    <source>
        <dbReference type="Proteomes" id="UP000765160"/>
    </source>
</evidence>
<dbReference type="Pfam" id="PF07729">
    <property type="entry name" value="FCD"/>
    <property type="match status" value="1"/>
</dbReference>
<reference evidence="5 6" key="1">
    <citation type="submission" date="2020-03" db="EMBL/GenBank/DDBJ databases">
        <title>Roseomonas selenitidurans sp. nov. isolated from soil.</title>
        <authorList>
            <person name="Liu H."/>
        </authorList>
    </citation>
    <scope>NUCLEOTIDE SEQUENCE [LARGE SCALE GENOMIC DNA]</scope>
    <source>
        <strain evidence="5 6">JCM 15073</strain>
    </source>
</reference>
<organism evidence="5 6">
    <name type="scientific">Falsiroseomonas frigidaquae</name>
    <dbReference type="NCBI Taxonomy" id="487318"/>
    <lineage>
        <taxon>Bacteria</taxon>
        <taxon>Pseudomonadati</taxon>
        <taxon>Pseudomonadota</taxon>
        <taxon>Alphaproteobacteria</taxon>
        <taxon>Acetobacterales</taxon>
        <taxon>Roseomonadaceae</taxon>
        <taxon>Falsiroseomonas</taxon>
    </lineage>
</organism>
<evidence type="ECO:0000256" key="3">
    <source>
        <dbReference type="ARBA" id="ARBA00023163"/>
    </source>
</evidence>
<dbReference type="SMART" id="SM00895">
    <property type="entry name" value="FCD"/>
    <property type="match status" value="1"/>
</dbReference>
<evidence type="ECO:0000313" key="5">
    <source>
        <dbReference type="EMBL" id="NKE43985.1"/>
    </source>
</evidence>
<dbReference type="InterPro" id="IPR011711">
    <property type="entry name" value="GntR_C"/>
</dbReference>
<dbReference type="RefSeq" id="WP_168047447.1">
    <property type="nucleotide sequence ID" value="NZ_JAATJR010000001.1"/>
</dbReference>
<dbReference type="InterPro" id="IPR036390">
    <property type="entry name" value="WH_DNA-bd_sf"/>
</dbReference>
<dbReference type="PANTHER" id="PTHR43537">
    <property type="entry name" value="TRANSCRIPTIONAL REGULATOR, GNTR FAMILY"/>
    <property type="match status" value="1"/>
</dbReference>
<dbReference type="InterPro" id="IPR036388">
    <property type="entry name" value="WH-like_DNA-bd_sf"/>
</dbReference>
<dbReference type="InterPro" id="IPR008920">
    <property type="entry name" value="TF_FadR/GntR_C"/>
</dbReference>
<keyword evidence="2" id="KW-0238">DNA-binding</keyword>
<dbReference type="PROSITE" id="PS50949">
    <property type="entry name" value="HTH_GNTR"/>
    <property type="match status" value="1"/>
</dbReference>
<dbReference type="Proteomes" id="UP000765160">
    <property type="component" value="Unassembled WGS sequence"/>
</dbReference>
<dbReference type="PANTHER" id="PTHR43537:SF39">
    <property type="entry name" value="HTH-TYPE TRANSCRIPTIONAL REGULATOR MCBR"/>
    <property type="match status" value="1"/>
</dbReference>